<dbReference type="UniPathway" id="UPA00049">
    <property type="reaction ID" value="UER00059"/>
</dbReference>
<dbReference type="PANTHER" id="PTHR30239">
    <property type="entry name" value="ACETOLACTATE SYNTHASE SMALL SUBUNIT"/>
    <property type="match status" value="1"/>
</dbReference>
<sequence length="371" mass="39775">MALHMRAHAGVATPGSSRSLRSPLHTAAALGPRRVAPTRGGSAQNGGRVQHIQARAATQPVGASQGQDYDVYVAEPEMLDAGQEKHVISVFVADEAGLINRVAGVFARRGSNIDSLAVGLNVDKALFTIVVTGTPLVVSNLVKQLSKLVKVRYVEDITNSRRVERELVMLKLRAPAGPARTEVLQLAEIFRARVVDVSDGTVTLVVSGDPGKTAALQKVVSKFGVMEVCRTGRICLKRGEDLLESLRAAGEGGPASGASAVAMGPLESREGDVYQVDRADMHGVWEVRCTPPQRGELRDLSQIFRMAVIDVGPTTMVLEATGREDKMRAIVDLLEPYGVLETARTGRIALSRESGVDTKYLESMKSSSRIF</sequence>
<protein>
    <submittedName>
        <fullName evidence="8">Acetolactate synthase</fullName>
    </submittedName>
</protein>
<dbReference type="Pfam" id="PF22629">
    <property type="entry name" value="ACT_AHAS_ss"/>
    <property type="match status" value="1"/>
</dbReference>
<gene>
    <name evidence="8" type="ORF">Rsub_01596</name>
</gene>
<dbReference type="InterPro" id="IPR002912">
    <property type="entry name" value="ACT_dom"/>
</dbReference>
<dbReference type="Gene3D" id="3.30.70.260">
    <property type="match status" value="1"/>
</dbReference>
<dbReference type="InParanoid" id="A0A2V0NUT3"/>
<evidence type="ECO:0000256" key="6">
    <source>
        <dbReference type="SAM" id="MobiDB-lite"/>
    </source>
</evidence>
<feature type="region of interest" description="Disordered" evidence="6">
    <location>
        <begin position="1"/>
        <end position="22"/>
    </location>
</feature>
<feature type="domain" description="ACT" evidence="7">
    <location>
        <begin position="87"/>
        <end position="159"/>
    </location>
</feature>
<reference evidence="8 9" key="1">
    <citation type="journal article" date="2018" name="Sci. Rep.">
        <title>Raphidocelis subcapitata (=Pseudokirchneriella subcapitata) provides an insight into genome evolution and environmental adaptations in the Sphaeropleales.</title>
        <authorList>
            <person name="Suzuki S."/>
            <person name="Yamaguchi H."/>
            <person name="Nakajima N."/>
            <person name="Kawachi M."/>
        </authorList>
    </citation>
    <scope>NUCLEOTIDE SEQUENCE [LARGE SCALE GENOMIC DNA]</scope>
    <source>
        <strain evidence="8 9">NIES-35</strain>
    </source>
</reference>
<dbReference type="PANTHER" id="PTHR30239:SF0">
    <property type="entry name" value="ACETOLACTATE SYNTHASE SMALL SUBUNIT 1, CHLOROPLASTIC"/>
    <property type="match status" value="1"/>
</dbReference>
<dbReference type="GO" id="GO:0009099">
    <property type="term" value="P:L-valine biosynthetic process"/>
    <property type="evidence" value="ECO:0007669"/>
    <property type="project" value="UniProtKB-UniPathway"/>
</dbReference>
<dbReference type="InterPro" id="IPR019455">
    <property type="entry name" value="Acetolactate_synth_ssu_C"/>
</dbReference>
<dbReference type="SUPFAM" id="SSF55021">
    <property type="entry name" value="ACT-like"/>
    <property type="match status" value="3"/>
</dbReference>
<evidence type="ECO:0000313" key="8">
    <source>
        <dbReference type="EMBL" id="GBF88697.1"/>
    </source>
</evidence>
<dbReference type="InterPro" id="IPR045865">
    <property type="entry name" value="ACT-like_dom_sf"/>
</dbReference>
<evidence type="ECO:0000256" key="2">
    <source>
        <dbReference type="ARBA" id="ARBA00005025"/>
    </source>
</evidence>
<dbReference type="InterPro" id="IPR054480">
    <property type="entry name" value="AHAS_small-like_ACT"/>
</dbReference>
<dbReference type="GO" id="GO:0003984">
    <property type="term" value="F:acetolactate synthase activity"/>
    <property type="evidence" value="ECO:0007669"/>
    <property type="project" value="TreeGrafter"/>
</dbReference>
<proteinExistence type="inferred from homology"/>
<keyword evidence="9" id="KW-1185">Reference proteome</keyword>
<dbReference type="STRING" id="307507.A0A2V0NUT3"/>
<dbReference type="InterPro" id="IPR027271">
    <property type="entry name" value="Acetolactate_synth/TF_NikR_C"/>
</dbReference>
<dbReference type="UniPathway" id="UPA00047">
    <property type="reaction ID" value="UER00055"/>
</dbReference>
<comment type="caution">
    <text evidence="8">The sequence shown here is derived from an EMBL/GenBank/DDBJ whole genome shotgun (WGS) entry which is preliminary data.</text>
</comment>
<keyword evidence="4" id="KW-0028">Amino-acid biosynthesis</keyword>
<dbReference type="Pfam" id="PF10369">
    <property type="entry name" value="ALS_ss_C"/>
    <property type="match status" value="2"/>
</dbReference>
<evidence type="ECO:0000259" key="7">
    <source>
        <dbReference type="PROSITE" id="PS51671"/>
    </source>
</evidence>
<evidence type="ECO:0000313" key="9">
    <source>
        <dbReference type="Proteomes" id="UP000247498"/>
    </source>
</evidence>
<keyword evidence="5" id="KW-0100">Branched-chain amino acid biosynthesis</keyword>
<dbReference type="FunCoup" id="A0A2V0NUT3">
    <property type="interactions" value="625"/>
</dbReference>
<dbReference type="NCBIfam" id="TIGR00119">
    <property type="entry name" value="acolac_sm"/>
    <property type="match status" value="2"/>
</dbReference>
<evidence type="ECO:0000256" key="1">
    <source>
        <dbReference type="ARBA" id="ARBA00004974"/>
    </source>
</evidence>
<dbReference type="Gene3D" id="3.30.70.1150">
    <property type="entry name" value="ACT-like. Chain A, domain 2"/>
    <property type="match status" value="2"/>
</dbReference>
<evidence type="ECO:0000256" key="4">
    <source>
        <dbReference type="ARBA" id="ARBA00022605"/>
    </source>
</evidence>
<comment type="pathway">
    <text evidence="2">Amino-acid biosynthesis; L-valine biosynthesis; L-valine from pyruvate: step 1/4.</text>
</comment>
<dbReference type="GO" id="GO:1990610">
    <property type="term" value="F:acetolactate synthase regulator activity"/>
    <property type="evidence" value="ECO:0007669"/>
    <property type="project" value="InterPro"/>
</dbReference>
<dbReference type="InterPro" id="IPR004789">
    <property type="entry name" value="Acetalactate_synth_ssu"/>
</dbReference>
<dbReference type="Proteomes" id="UP000247498">
    <property type="component" value="Unassembled WGS sequence"/>
</dbReference>
<dbReference type="OrthoDB" id="2013116at2759"/>
<organism evidence="8 9">
    <name type="scientific">Raphidocelis subcapitata</name>
    <dbReference type="NCBI Taxonomy" id="307507"/>
    <lineage>
        <taxon>Eukaryota</taxon>
        <taxon>Viridiplantae</taxon>
        <taxon>Chlorophyta</taxon>
        <taxon>core chlorophytes</taxon>
        <taxon>Chlorophyceae</taxon>
        <taxon>CS clade</taxon>
        <taxon>Sphaeropleales</taxon>
        <taxon>Selenastraceae</taxon>
        <taxon>Raphidocelis</taxon>
    </lineage>
</organism>
<dbReference type="CDD" id="cd04878">
    <property type="entry name" value="ACT_AHAS"/>
    <property type="match status" value="1"/>
</dbReference>
<dbReference type="GO" id="GO:0005829">
    <property type="term" value="C:cytosol"/>
    <property type="evidence" value="ECO:0007669"/>
    <property type="project" value="TreeGrafter"/>
</dbReference>
<dbReference type="EMBL" id="BDRX01000006">
    <property type="protein sequence ID" value="GBF88697.1"/>
    <property type="molecule type" value="Genomic_DNA"/>
</dbReference>
<dbReference type="PROSITE" id="PS51671">
    <property type="entry name" value="ACT"/>
    <property type="match status" value="1"/>
</dbReference>
<dbReference type="InterPro" id="IPR039557">
    <property type="entry name" value="AHAS_ACT"/>
</dbReference>
<feature type="region of interest" description="Disordered" evidence="6">
    <location>
        <begin position="27"/>
        <end position="46"/>
    </location>
</feature>
<evidence type="ECO:0000256" key="3">
    <source>
        <dbReference type="ARBA" id="ARBA00006341"/>
    </source>
</evidence>
<comment type="similarity">
    <text evidence="3">Belongs to the acetolactate synthase small subunit family.</text>
</comment>
<dbReference type="NCBIfam" id="NF008864">
    <property type="entry name" value="PRK11895.1"/>
    <property type="match status" value="1"/>
</dbReference>
<dbReference type="AlphaFoldDB" id="A0A2V0NUT3"/>
<accession>A0A2V0NUT3</accession>
<comment type="pathway">
    <text evidence="1">Amino-acid biosynthesis; L-isoleucine biosynthesis; L-isoleucine from 2-oxobutanoate: step 1/4.</text>
</comment>
<name>A0A2V0NUT3_9CHLO</name>
<dbReference type="GO" id="GO:0009097">
    <property type="term" value="P:isoleucine biosynthetic process"/>
    <property type="evidence" value="ECO:0007669"/>
    <property type="project" value="UniProtKB-UniPathway"/>
</dbReference>
<evidence type="ECO:0000256" key="5">
    <source>
        <dbReference type="ARBA" id="ARBA00023304"/>
    </source>
</evidence>